<evidence type="ECO:0000259" key="5">
    <source>
        <dbReference type="SMART" id="SM00470"/>
    </source>
</evidence>
<comment type="similarity">
    <text evidence="4">Belongs to the N(4)/N(6)-methyltransferase family.</text>
</comment>
<reference evidence="6 7" key="1">
    <citation type="submission" date="2019-04" db="EMBL/GenBank/DDBJ databases">
        <authorList>
            <consortium name="Pathogen Informatics"/>
        </authorList>
    </citation>
    <scope>NUCLEOTIDE SEQUENCE [LARGE SCALE GENOMIC DNA]</scope>
    <source>
        <strain evidence="6 7">NCTC9239</strain>
    </source>
</reference>
<dbReference type="Proteomes" id="UP000309952">
    <property type="component" value="Chromosome"/>
</dbReference>
<dbReference type="PRINTS" id="PR00508">
    <property type="entry name" value="S21N4MTFRASE"/>
</dbReference>
<dbReference type="GO" id="GO:0003677">
    <property type="term" value="F:DNA binding"/>
    <property type="evidence" value="ECO:0007669"/>
    <property type="project" value="InterPro"/>
</dbReference>
<proteinExistence type="inferred from homology"/>
<keyword evidence="1 6" id="KW-0489">Methyltransferase</keyword>
<protein>
    <recommendedName>
        <fullName evidence="4">Methyltransferase</fullName>
        <ecNumber evidence="4">2.1.1.-</ecNumber>
    </recommendedName>
</protein>
<keyword evidence="2 6" id="KW-0808">Transferase</keyword>
<dbReference type="REBASE" id="313243">
    <property type="entry name" value="M.Bva9239ORF2580P"/>
</dbReference>
<evidence type="ECO:0000256" key="1">
    <source>
        <dbReference type="ARBA" id="ARBA00022603"/>
    </source>
</evidence>
<name>A0A4P1KEA7_9CAUL</name>
<organism evidence="6 7">
    <name type="scientific">Brevundimonas vancanneytii</name>
    <dbReference type="NCBI Taxonomy" id="1325724"/>
    <lineage>
        <taxon>Bacteria</taxon>
        <taxon>Pseudomonadati</taxon>
        <taxon>Pseudomonadota</taxon>
        <taxon>Alphaproteobacteria</taxon>
        <taxon>Caulobacterales</taxon>
        <taxon>Caulobacteraceae</taxon>
        <taxon>Brevundimonas</taxon>
    </lineage>
</organism>
<dbReference type="SUPFAM" id="SSF110849">
    <property type="entry name" value="ParB/Sulfiredoxin"/>
    <property type="match status" value="1"/>
</dbReference>
<accession>A0A4P1KEA7</accession>
<dbReference type="EC" id="2.1.1.-" evidence="4"/>
<dbReference type="PIRSF" id="PIRSF036758">
    <property type="entry name" value="Aden_M_ParB"/>
    <property type="match status" value="1"/>
</dbReference>
<evidence type="ECO:0000256" key="2">
    <source>
        <dbReference type="ARBA" id="ARBA00022679"/>
    </source>
</evidence>
<keyword evidence="7" id="KW-1185">Reference proteome</keyword>
<evidence type="ECO:0000256" key="3">
    <source>
        <dbReference type="ARBA" id="ARBA00047942"/>
    </source>
</evidence>
<dbReference type="KEGG" id="bvy:NCTC9239_02580"/>
<dbReference type="RefSeq" id="WP_138141853.1">
    <property type="nucleotide sequence ID" value="NZ_LR588407.1"/>
</dbReference>
<dbReference type="Gene3D" id="3.90.1530.10">
    <property type="entry name" value="Conserved hypothetical protein from pyrococcus furiosus pfu- 392566-001, ParB domain"/>
    <property type="match status" value="1"/>
</dbReference>
<evidence type="ECO:0000313" key="7">
    <source>
        <dbReference type="Proteomes" id="UP000309952"/>
    </source>
</evidence>
<dbReference type="AlphaFoldDB" id="A0A4P1KEA7"/>
<sequence>MHPVQVTYLNLELLRPSGGNPRTHSRRQKEQLARAIQRFGFTVPVVVDEEGAILAGHARVEAARMLDMVEVPTIQLADMSQADKRAYVIADNKLAENAGWDPALLKAEFEFLTTLEFDFDVTVTGFELPEIEGLLFGGGDKEPKPTPDDAAVGPPCERPCTRLGDVWDIGPHRLICGDALAEETYARLMGDEMAGMVFADVPYNLPIAGHVSGLGKAQHREFAMASGEMTSEEFVRFLFEVFSHLTKVTMDGSIHFHFIDWRHMGEMLQAGNDAYTELKNLCVWAKTNGGMGSLYRSAHELVFVYKSGRAPHVNNVELGKNGRYRTNVWTYPGANSFGPGRDQDLADHPTVKPVGLVMDAILDCSRRGDIVLDPFAGSGTTLLAAHRTGRRGYGVEIDPIYCDVIIRRLRERAGLEATLAGQSFQQVAAERAATLLEDAA</sequence>
<dbReference type="InterPro" id="IPR015840">
    <property type="entry name" value="DNA_MeTrfase_ParB"/>
</dbReference>
<dbReference type="GO" id="GO:0032259">
    <property type="term" value="P:methylation"/>
    <property type="evidence" value="ECO:0007669"/>
    <property type="project" value="UniProtKB-KW"/>
</dbReference>
<dbReference type="InterPro" id="IPR002941">
    <property type="entry name" value="DNA_methylase_N4/N6"/>
</dbReference>
<dbReference type="EMBL" id="LR588407">
    <property type="protein sequence ID" value="VTO17883.1"/>
    <property type="molecule type" value="Genomic_DNA"/>
</dbReference>
<dbReference type="GO" id="GO:0009007">
    <property type="term" value="F:site-specific DNA-methyltransferase (adenine-specific) activity"/>
    <property type="evidence" value="ECO:0007669"/>
    <property type="project" value="UniProtKB-EC"/>
</dbReference>
<gene>
    <name evidence="6" type="primary">yhdJ_2</name>
    <name evidence="6" type="ORF">NCTC9239_02580</name>
</gene>
<dbReference type="CDD" id="cd16403">
    <property type="entry name" value="ParB_N_like_MT"/>
    <property type="match status" value="1"/>
</dbReference>
<dbReference type="InterPro" id="IPR003115">
    <property type="entry name" value="ParB_N"/>
</dbReference>
<dbReference type="SMART" id="SM00470">
    <property type="entry name" value="ParB"/>
    <property type="match status" value="1"/>
</dbReference>
<evidence type="ECO:0000313" key="6">
    <source>
        <dbReference type="EMBL" id="VTO17883.1"/>
    </source>
</evidence>
<dbReference type="Pfam" id="PF01555">
    <property type="entry name" value="N6_N4_Mtase"/>
    <property type="match status" value="1"/>
</dbReference>
<dbReference type="InterPro" id="IPR036086">
    <property type="entry name" value="ParB/Sulfiredoxin_sf"/>
</dbReference>
<comment type="catalytic activity">
    <reaction evidence="3">
        <text>a 2'-deoxyadenosine in DNA + S-adenosyl-L-methionine = an N(6)-methyl-2'-deoxyadenosine in DNA + S-adenosyl-L-homocysteine + H(+)</text>
        <dbReference type="Rhea" id="RHEA:15197"/>
        <dbReference type="Rhea" id="RHEA-COMP:12418"/>
        <dbReference type="Rhea" id="RHEA-COMP:12419"/>
        <dbReference type="ChEBI" id="CHEBI:15378"/>
        <dbReference type="ChEBI" id="CHEBI:57856"/>
        <dbReference type="ChEBI" id="CHEBI:59789"/>
        <dbReference type="ChEBI" id="CHEBI:90615"/>
        <dbReference type="ChEBI" id="CHEBI:90616"/>
        <dbReference type="EC" id="2.1.1.72"/>
    </reaction>
</comment>
<dbReference type="Pfam" id="PF02195">
    <property type="entry name" value="ParB_N"/>
    <property type="match status" value="1"/>
</dbReference>
<feature type="domain" description="ParB-like N-terminal" evidence="5">
    <location>
        <begin position="7"/>
        <end position="92"/>
    </location>
</feature>
<evidence type="ECO:0000256" key="4">
    <source>
        <dbReference type="RuleBase" id="RU362026"/>
    </source>
</evidence>
<dbReference type="SUPFAM" id="SSF53335">
    <property type="entry name" value="S-adenosyl-L-methionine-dependent methyltransferases"/>
    <property type="match status" value="1"/>
</dbReference>
<dbReference type="InterPro" id="IPR001091">
    <property type="entry name" value="RM_Methyltransferase"/>
</dbReference>
<dbReference type="Gene3D" id="3.40.50.150">
    <property type="entry name" value="Vaccinia Virus protein VP39"/>
    <property type="match status" value="1"/>
</dbReference>
<dbReference type="GO" id="GO:0008170">
    <property type="term" value="F:N-methyltransferase activity"/>
    <property type="evidence" value="ECO:0007669"/>
    <property type="project" value="InterPro"/>
</dbReference>
<dbReference type="InterPro" id="IPR029063">
    <property type="entry name" value="SAM-dependent_MTases_sf"/>
</dbReference>